<dbReference type="Proteomes" id="UP001331761">
    <property type="component" value="Unassembled WGS sequence"/>
</dbReference>
<dbReference type="EMBL" id="WIXE01016994">
    <property type="protein sequence ID" value="KAK5972134.1"/>
    <property type="molecule type" value="Genomic_DNA"/>
</dbReference>
<feature type="non-terminal residue" evidence="4">
    <location>
        <position position="174"/>
    </location>
</feature>
<evidence type="ECO:0000313" key="4">
    <source>
        <dbReference type="EMBL" id="KAK5976297.1"/>
    </source>
</evidence>
<dbReference type="InterPro" id="IPR000494">
    <property type="entry name" value="Rcpt_L-dom"/>
</dbReference>
<protein>
    <recommendedName>
        <fullName evidence="2">Receptor L-domain domain-containing protein</fullName>
    </recommendedName>
</protein>
<dbReference type="EMBL" id="WIXE01012040">
    <property type="protein sequence ID" value="KAK5976297.1"/>
    <property type="molecule type" value="Genomic_DNA"/>
</dbReference>
<accession>A0AAN8FCN9</accession>
<evidence type="ECO:0000313" key="3">
    <source>
        <dbReference type="EMBL" id="KAK5972134.1"/>
    </source>
</evidence>
<reference evidence="4 5" key="1">
    <citation type="submission" date="2019-10" db="EMBL/GenBank/DDBJ databases">
        <title>Assembly and Annotation for the nematode Trichostrongylus colubriformis.</title>
        <authorList>
            <person name="Martin J."/>
        </authorList>
    </citation>
    <scope>NUCLEOTIDE SEQUENCE [LARGE SCALE GENOMIC DNA]</scope>
    <source>
        <strain evidence="4">G859</strain>
        <tissue evidence="4">Whole worm</tissue>
    </source>
</reference>
<dbReference type="InterPro" id="IPR036941">
    <property type="entry name" value="Rcpt_L-dom_sf"/>
</dbReference>
<evidence type="ECO:0000256" key="1">
    <source>
        <dbReference type="SAM" id="SignalP"/>
    </source>
</evidence>
<evidence type="ECO:0000259" key="2">
    <source>
        <dbReference type="Pfam" id="PF01030"/>
    </source>
</evidence>
<feature type="signal peptide" evidence="1">
    <location>
        <begin position="1"/>
        <end position="17"/>
    </location>
</feature>
<sequence length="174" mass="19419">MIAKVTNGLLLLAVSIAIEDACFPDKRDVSCRLNAMDDKGLSAIPKNCTVLMGDLVIELSRVLPRKIHVLSNLRTIQGSLVIVRTDYNGDFKFLNNVRCIYNTKGPAILLRENIALYTLGLINIQKLYGDPVISSIGDSYLFNVDESELRRLIKVSSIDGTYREEMIKVEESPD</sequence>
<organism evidence="4 5">
    <name type="scientific">Trichostrongylus colubriformis</name>
    <name type="common">Black scour worm</name>
    <dbReference type="NCBI Taxonomy" id="6319"/>
    <lineage>
        <taxon>Eukaryota</taxon>
        <taxon>Metazoa</taxon>
        <taxon>Ecdysozoa</taxon>
        <taxon>Nematoda</taxon>
        <taxon>Chromadorea</taxon>
        <taxon>Rhabditida</taxon>
        <taxon>Rhabditina</taxon>
        <taxon>Rhabditomorpha</taxon>
        <taxon>Strongyloidea</taxon>
        <taxon>Trichostrongylidae</taxon>
        <taxon>Trichostrongylus</taxon>
    </lineage>
</organism>
<keyword evidence="5" id="KW-1185">Reference proteome</keyword>
<comment type="caution">
    <text evidence="4">The sequence shown here is derived from an EMBL/GenBank/DDBJ whole genome shotgun (WGS) entry which is preliminary data.</text>
</comment>
<feature type="chain" id="PRO_5044710845" description="Receptor L-domain domain-containing protein" evidence="1">
    <location>
        <begin position="18"/>
        <end position="174"/>
    </location>
</feature>
<keyword evidence="1" id="KW-0732">Signal</keyword>
<feature type="domain" description="Receptor L-domain" evidence="2">
    <location>
        <begin position="47"/>
        <end position="127"/>
    </location>
</feature>
<dbReference type="AlphaFoldDB" id="A0AAN8FCN9"/>
<name>A0AAN8FCN9_TRICO</name>
<dbReference type="Gene3D" id="3.80.20.20">
    <property type="entry name" value="Receptor L-domain"/>
    <property type="match status" value="1"/>
</dbReference>
<proteinExistence type="predicted"/>
<dbReference type="Pfam" id="PF01030">
    <property type="entry name" value="Recep_L_domain"/>
    <property type="match status" value="1"/>
</dbReference>
<gene>
    <name evidence="3" type="ORF">GCK32_006626</name>
    <name evidence="4" type="ORF">GCK32_017117</name>
</gene>
<evidence type="ECO:0000313" key="5">
    <source>
        <dbReference type="Proteomes" id="UP001331761"/>
    </source>
</evidence>
<dbReference type="SUPFAM" id="SSF52058">
    <property type="entry name" value="L domain-like"/>
    <property type="match status" value="1"/>
</dbReference>